<dbReference type="EMBL" id="VYXP01000002">
    <property type="protein sequence ID" value="KAA9133324.1"/>
    <property type="molecule type" value="Genomic_DNA"/>
</dbReference>
<evidence type="ECO:0000259" key="7">
    <source>
        <dbReference type="Pfam" id="PF00962"/>
    </source>
</evidence>
<proteinExistence type="inferred from homology"/>
<evidence type="ECO:0000256" key="3">
    <source>
        <dbReference type="ARBA" id="ARBA00012784"/>
    </source>
</evidence>
<dbReference type="Pfam" id="PF00962">
    <property type="entry name" value="A_deaminase"/>
    <property type="match status" value="1"/>
</dbReference>
<dbReference type="Gene3D" id="3.20.20.140">
    <property type="entry name" value="Metal-dependent hydrolases"/>
    <property type="match status" value="1"/>
</dbReference>
<dbReference type="EC" id="3.5.4.4" evidence="3"/>
<evidence type="ECO:0000256" key="6">
    <source>
        <dbReference type="ARBA" id="ARBA00022833"/>
    </source>
</evidence>
<dbReference type="InterPro" id="IPR001365">
    <property type="entry name" value="A_deaminase_dom"/>
</dbReference>
<dbReference type="GO" id="GO:0046103">
    <property type="term" value="P:inosine biosynthetic process"/>
    <property type="evidence" value="ECO:0007669"/>
    <property type="project" value="TreeGrafter"/>
</dbReference>
<dbReference type="PANTHER" id="PTHR11409:SF43">
    <property type="entry name" value="ADENOSINE DEAMINASE"/>
    <property type="match status" value="1"/>
</dbReference>
<protein>
    <recommendedName>
        <fullName evidence="3">adenosine deaminase</fullName>
        <ecNumber evidence="3">3.5.4.4</ecNumber>
    </recommendedName>
</protein>
<keyword evidence="5 8" id="KW-0378">Hydrolase</keyword>
<evidence type="ECO:0000256" key="1">
    <source>
        <dbReference type="ARBA" id="ARBA00001947"/>
    </source>
</evidence>
<evidence type="ECO:0000256" key="5">
    <source>
        <dbReference type="ARBA" id="ARBA00022801"/>
    </source>
</evidence>
<dbReference type="SUPFAM" id="SSF51556">
    <property type="entry name" value="Metallo-dependent hydrolases"/>
    <property type="match status" value="1"/>
</dbReference>
<dbReference type="InterPro" id="IPR006330">
    <property type="entry name" value="Ado/ade_deaminase"/>
</dbReference>
<reference evidence="8 9" key="1">
    <citation type="submission" date="2019-09" db="EMBL/GenBank/DDBJ databases">
        <title>Wenzhouxiangella sp. Genome sequencing and assembly.</title>
        <authorList>
            <person name="Zhang R."/>
        </authorList>
    </citation>
    <scope>NUCLEOTIDE SEQUENCE [LARGE SCALE GENOMIC DNA]</scope>
    <source>
        <strain evidence="8 9">W260</strain>
    </source>
</reference>
<dbReference type="GO" id="GO:0005829">
    <property type="term" value="C:cytosol"/>
    <property type="evidence" value="ECO:0007669"/>
    <property type="project" value="TreeGrafter"/>
</dbReference>
<evidence type="ECO:0000313" key="8">
    <source>
        <dbReference type="EMBL" id="KAA9133324.1"/>
    </source>
</evidence>
<dbReference type="InterPro" id="IPR032466">
    <property type="entry name" value="Metal_Hydrolase"/>
</dbReference>
<dbReference type="GO" id="GO:0006154">
    <property type="term" value="P:adenosine catabolic process"/>
    <property type="evidence" value="ECO:0007669"/>
    <property type="project" value="TreeGrafter"/>
</dbReference>
<feature type="domain" description="Adenosine deaminase" evidence="7">
    <location>
        <begin position="16"/>
        <end position="338"/>
    </location>
</feature>
<keyword evidence="4" id="KW-0479">Metal-binding</keyword>
<evidence type="ECO:0000313" key="9">
    <source>
        <dbReference type="Proteomes" id="UP000325372"/>
    </source>
</evidence>
<evidence type="ECO:0000256" key="2">
    <source>
        <dbReference type="ARBA" id="ARBA00006676"/>
    </source>
</evidence>
<keyword evidence="9" id="KW-1185">Reference proteome</keyword>
<dbReference type="NCBIfam" id="TIGR01430">
    <property type="entry name" value="aden_deam"/>
    <property type="match status" value="1"/>
</dbReference>
<dbReference type="RefSeq" id="WP_150862883.1">
    <property type="nucleotide sequence ID" value="NZ_VYXP01000002.1"/>
</dbReference>
<dbReference type="Proteomes" id="UP000325372">
    <property type="component" value="Unassembled WGS sequence"/>
</dbReference>
<organism evidence="8 9">
    <name type="scientific">Marinihelvus fidelis</name>
    <dbReference type="NCBI Taxonomy" id="2613842"/>
    <lineage>
        <taxon>Bacteria</taxon>
        <taxon>Pseudomonadati</taxon>
        <taxon>Pseudomonadota</taxon>
        <taxon>Gammaproteobacteria</taxon>
        <taxon>Chromatiales</taxon>
        <taxon>Wenzhouxiangellaceae</taxon>
        <taxon>Marinihelvus</taxon>
    </lineage>
</organism>
<gene>
    <name evidence="8" type="primary">add</name>
    <name evidence="8" type="ORF">F3N42_02940</name>
</gene>
<dbReference type="GO" id="GO:0043103">
    <property type="term" value="P:hypoxanthine salvage"/>
    <property type="evidence" value="ECO:0007669"/>
    <property type="project" value="TreeGrafter"/>
</dbReference>
<dbReference type="GO" id="GO:0046872">
    <property type="term" value="F:metal ion binding"/>
    <property type="evidence" value="ECO:0007669"/>
    <property type="project" value="UniProtKB-KW"/>
</dbReference>
<comment type="similarity">
    <text evidence="2">Belongs to the metallo-dependent hydrolases superfamily. Adenosine and AMP deaminases family.</text>
</comment>
<dbReference type="GO" id="GO:0004000">
    <property type="term" value="F:adenosine deaminase activity"/>
    <property type="evidence" value="ECO:0007669"/>
    <property type="project" value="UniProtKB-ARBA"/>
</dbReference>
<comment type="caution">
    <text evidence="8">The sequence shown here is derived from an EMBL/GenBank/DDBJ whole genome shotgun (WGS) entry which is preliminary data.</text>
</comment>
<keyword evidence="6" id="KW-0862">Zinc</keyword>
<accession>A0A5N0TFR5</accession>
<evidence type="ECO:0000256" key="4">
    <source>
        <dbReference type="ARBA" id="ARBA00022723"/>
    </source>
</evidence>
<dbReference type="PANTHER" id="PTHR11409">
    <property type="entry name" value="ADENOSINE DEAMINASE"/>
    <property type="match status" value="1"/>
</dbReference>
<sequence>MVNARLNNDWIDPSLPLCELHRHLDGNVRLATILDLARQHRIDLPASDVTGLAPFVHIDDSEPGLMAFLARFEYLVAVLADLDACRRVARENVEDAAAEGIDHVELRFSPAFMAERHGLDPEAVVEAVAEGVAEGAAATGTSVGLIGIMSRTYGVEACARELDALLARREHLVAVDLAGDEAGYPPALFRAHFDRVREAGLGVTIHAGEAAGADSVRSAIDDLGAQRIGHGFRSIEDDELIDELVERGIGLECCPTSNLHIQAVARYADHPIRRLAGRGVHFCLNTDDPGISAITLGHEYAVAAPAIGLSREQVWRSQADALAMAFLAPEQRRALASRCGHI</sequence>
<dbReference type="AlphaFoldDB" id="A0A5N0TFR5"/>
<name>A0A5N0TFR5_9GAMM</name>
<comment type="cofactor">
    <cofactor evidence="1">
        <name>Zn(2+)</name>
        <dbReference type="ChEBI" id="CHEBI:29105"/>
    </cofactor>
</comment>